<dbReference type="STRING" id="554155.C5FQZ6"/>
<dbReference type="Gene3D" id="1.10.3330.10">
    <property type="entry name" value="Oxo-4-hydroxy-4-carboxy-5-ureidoimidazoline decarboxylase"/>
    <property type="match status" value="1"/>
</dbReference>
<organism evidence="3 4">
    <name type="scientific">Arthroderma otae (strain ATCC MYA-4605 / CBS 113480)</name>
    <name type="common">Microsporum canis</name>
    <dbReference type="NCBI Taxonomy" id="554155"/>
    <lineage>
        <taxon>Eukaryota</taxon>
        <taxon>Fungi</taxon>
        <taxon>Dikarya</taxon>
        <taxon>Ascomycota</taxon>
        <taxon>Pezizomycotina</taxon>
        <taxon>Eurotiomycetes</taxon>
        <taxon>Eurotiomycetidae</taxon>
        <taxon>Onygenales</taxon>
        <taxon>Arthrodermataceae</taxon>
        <taxon>Microsporum</taxon>
    </lineage>
</organism>
<proteinExistence type="predicted"/>
<evidence type="ECO:0000313" key="3">
    <source>
        <dbReference type="EMBL" id="EEQ32299.1"/>
    </source>
</evidence>
<dbReference type="Pfam" id="PF09349">
    <property type="entry name" value="OHCU_decarbox"/>
    <property type="match status" value="1"/>
</dbReference>
<dbReference type="OMA" id="AIQAMCD"/>
<evidence type="ECO:0000259" key="2">
    <source>
        <dbReference type="Pfam" id="PF09349"/>
    </source>
</evidence>
<dbReference type="InterPro" id="IPR018020">
    <property type="entry name" value="OHCU_decarboxylase"/>
</dbReference>
<dbReference type="PANTHER" id="PTHR37987">
    <property type="entry name" value="CHROMOSOME 9, WHOLE GENOME SHOTGUN SEQUENCE"/>
    <property type="match status" value="1"/>
</dbReference>
<dbReference type="SUPFAM" id="SSF158694">
    <property type="entry name" value="UraD-Like"/>
    <property type="match status" value="1"/>
</dbReference>
<gene>
    <name evidence="3" type="ORF">MCYG_05118</name>
</gene>
<dbReference type="AlphaFoldDB" id="C5FQZ6"/>
<dbReference type="EMBL" id="DS995705">
    <property type="protein sequence ID" value="EEQ32299.1"/>
    <property type="molecule type" value="Genomic_DNA"/>
</dbReference>
<accession>C5FQZ6</accession>
<sequence length="192" mass="21248">MASQDTQQSARCLPMKAETIAGSSSEKQTAVLDILFEPSEALHDLAVPLLQTPFNSYSELINCVGAKLHQLAERAASDDSDKQVLYDILGSHPRLGASKATHLSDFSKLEQANLSTPGEGGEEAQQLEKLNEEYEKTFPGLRYVVFVCGRRRDVIMEDMRHRIDAGDVSREINTTITVSLLPCPRSYCLYSI</sequence>
<keyword evidence="1" id="KW-0659">Purine metabolism</keyword>
<dbReference type="PANTHER" id="PTHR37987:SF1">
    <property type="entry name" value="OXO-4-HYDROXY-4-CARBOXY-5-UREIDOIMIDAZOLINE DECARBOXYLASE DOMAIN-CONTAINING PROTEIN"/>
    <property type="match status" value="1"/>
</dbReference>
<dbReference type="OrthoDB" id="5398391at2759"/>
<dbReference type="GO" id="GO:0006144">
    <property type="term" value="P:purine nucleobase metabolic process"/>
    <property type="evidence" value="ECO:0007669"/>
    <property type="project" value="UniProtKB-KW"/>
</dbReference>
<dbReference type="eggNOG" id="ENOG502S4M5">
    <property type="taxonomic scope" value="Eukaryota"/>
</dbReference>
<feature type="domain" description="Oxo-4-hydroxy-4-carboxy-5-ureidoimidazoline decarboxylase" evidence="2">
    <location>
        <begin position="24"/>
        <end position="176"/>
    </location>
</feature>
<evidence type="ECO:0000256" key="1">
    <source>
        <dbReference type="ARBA" id="ARBA00022631"/>
    </source>
</evidence>
<dbReference type="VEuPathDB" id="FungiDB:MCYG_05118"/>
<dbReference type="Proteomes" id="UP000002035">
    <property type="component" value="Unassembled WGS sequence"/>
</dbReference>
<protein>
    <recommendedName>
        <fullName evidence="2">Oxo-4-hydroxy-4-carboxy-5-ureidoimidazoline decarboxylase domain-containing protein</fullName>
    </recommendedName>
</protein>
<dbReference type="GeneID" id="9231006"/>
<keyword evidence="4" id="KW-1185">Reference proteome</keyword>
<reference evidence="4" key="1">
    <citation type="journal article" date="2012" name="MBio">
        <title>Comparative genome analysis of Trichophyton rubrum and related dermatophytes reveals candidate genes involved in infection.</title>
        <authorList>
            <person name="Martinez D.A."/>
            <person name="Oliver B.G."/>
            <person name="Graeser Y."/>
            <person name="Goldberg J.M."/>
            <person name="Li W."/>
            <person name="Martinez-Rossi N.M."/>
            <person name="Monod M."/>
            <person name="Shelest E."/>
            <person name="Barton R.C."/>
            <person name="Birch E."/>
            <person name="Brakhage A.A."/>
            <person name="Chen Z."/>
            <person name="Gurr S.J."/>
            <person name="Heiman D."/>
            <person name="Heitman J."/>
            <person name="Kosti I."/>
            <person name="Rossi A."/>
            <person name="Saif S."/>
            <person name="Samalova M."/>
            <person name="Saunders C.W."/>
            <person name="Shea T."/>
            <person name="Summerbell R.C."/>
            <person name="Xu J."/>
            <person name="Young S."/>
            <person name="Zeng Q."/>
            <person name="Birren B.W."/>
            <person name="Cuomo C.A."/>
            <person name="White T.C."/>
        </authorList>
    </citation>
    <scope>NUCLEOTIDE SEQUENCE [LARGE SCALE GENOMIC DNA]</scope>
    <source>
        <strain evidence="4">ATCC MYA-4605 / CBS 113480</strain>
    </source>
</reference>
<name>C5FQZ6_ARTOC</name>
<dbReference type="HOGENOM" id="CLU_092522_0_1_1"/>
<dbReference type="InterPro" id="IPR036778">
    <property type="entry name" value="OHCU_decarboxylase_sf"/>
</dbReference>
<evidence type="ECO:0000313" key="4">
    <source>
        <dbReference type="Proteomes" id="UP000002035"/>
    </source>
</evidence>
<dbReference type="RefSeq" id="XP_002845249.1">
    <property type="nucleotide sequence ID" value="XM_002845203.1"/>
</dbReference>